<name>A0A0E9PE84_ANGAN</name>
<organism evidence="1">
    <name type="scientific">Anguilla anguilla</name>
    <name type="common">European freshwater eel</name>
    <name type="synonym">Muraena anguilla</name>
    <dbReference type="NCBI Taxonomy" id="7936"/>
    <lineage>
        <taxon>Eukaryota</taxon>
        <taxon>Metazoa</taxon>
        <taxon>Chordata</taxon>
        <taxon>Craniata</taxon>
        <taxon>Vertebrata</taxon>
        <taxon>Euteleostomi</taxon>
        <taxon>Actinopterygii</taxon>
        <taxon>Neopterygii</taxon>
        <taxon>Teleostei</taxon>
        <taxon>Anguilliformes</taxon>
        <taxon>Anguillidae</taxon>
        <taxon>Anguilla</taxon>
    </lineage>
</organism>
<accession>A0A0E9PE84</accession>
<dbReference type="AlphaFoldDB" id="A0A0E9PE84"/>
<protein>
    <submittedName>
        <fullName evidence="1">Uncharacterized protein</fullName>
    </submittedName>
</protein>
<reference evidence="1" key="2">
    <citation type="journal article" date="2015" name="Fish Shellfish Immunol.">
        <title>Early steps in the European eel (Anguilla anguilla)-Vibrio vulnificus interaction in the gills: Role of the RtxA13 toxin.</title>
        <authorList>
            <person name="Callol A."/>
            <person name="Pajuelo D."/>
            <person name="Ebbesson L."/>
            <person name="Teles M."/>
            <person name="MacKenzie S."/>
            <person name="Amaro C."/>
        </authorList>
    </citation>
    <scope>NUCLEOTIDE SEQUENCE</scope>
</reference>
<evidence type="ECO:0000313" key="1">
    <source>
        <dbReference type="EMBL" id="JAH02375.1"/>
    </source>
</evidence>
<dbReference type="EMBL" id="GBXM01106202">
    <property type="protein sequence ID" value="JAH02375.1"/>
    <property type="molecule type" value="Transcribed_RNA"/>
</dbReference>
<proteinExistence type="predicted"/>
<sequence length="25" mass="2941">MLSLSPHLKTLIKLFWSVKINLTQE</sequence>
<reference evidence="1" key="1">
    <citation type="submission" date="2014-11" db="EMBL/GenBank/DDBJ databases">
        <authorList>
            <person name="Amaro Gonzalez C."/>
        </authorList>
    </citation>
    <scope>NUCLEOTIDE SEQUENCE</scope>
</reference>